<dbReference type="Proteomes" id="UP000789508">
    <property type="component" value="Unassembled WGS sequence"/>
</dbReference>
<dbReference type="AlphaFoldDB" id="A0A9N9F2G2"/>
<proteinExistence type="predicted"/>
<protein>
    <submittedName>
        <fullName evidence="1">2694_t:CDS:1</fullName>
    </submittedName>
</protein>
<dbReference type="EMBL" id="CAJVPS010000728">
    <property type="protein sequence ID" value="CAG8505386.1"/>
    <property type="molecule type" value="Genomic_DNA"/>
</dbReference>
<comment type="caution">
    <text evidence="1">The sequence shown here is derived from an EMBL/GenBank/DDBJ whole genome shotgun (WGS) entry which is preliminary data.</text>
</comment>
<organism evidence="1 2">
    <name type="scientific">Ambispora leptoticha</name>
    <dbReference type="NCBI Taxonomy" id="144679"/>
    <lineage>
        <taxon>Eukaryota</taxon>
        <taxon>Fungi</taxon>
        <taxon>Fungi incertae sedis</taxon>
        <taxon>Mucoromycota</taxon>
        <taxon>Glomeromycotina</taxon>
        <taxon>Glomeromycetes</taxon>
        <taxon>Archaeosporales</taxon>
        <taxon>Ambisporaceae</taxon>
        <taxon>Ambispora</taxon>
    </lineage>
</organism>
<sequence>MPAIIAIINGNKTINPTTTVIAYKIQLRLLIKRDNVKVVYNVASHQQNSALRDPNILSGEIVTESINNKHLCCASILVDSFTALAHMICLGQLIACHHSLVYMMSHSSRHSTSD</sequence>
<accession>A0A9N9F2G2</accession>
<keyword evidence="2" id="KW-1185">Reference proteome</keyword>
<reference evidence="1" key="1">
    <citation type="submission" date="2021-06" db="EMBL/GenBank/DDBJ databases">
        <authorList>
            <person name="Kallberg Y."/>
            <person name="Tangrot J."/>
            <person name="Rosling A."/>
        </authorList>
    </citation>
    <scope>NUCLEOTIDE SEQUENCE</scope>
    <source>
        <strain evidence="1">FL130A</strain>
    </source>
</reference>
<gene>
    <name evidence="1" type="ORF">ALEPTO_LOCUS3696</name>
</gene>
<name>A0A9N9F2G2_9GLOM</name>
<evidence type="ECO:0000313" key="2">
    <source>
        <dbReference type="Proteomes" id="UP000789508"/>
    </source>
</evidence>
<evidence type="ECO:0000313" key="1">
    <source>
        <dbReference type="EMBL" id="CAG8505386.1"/>
    </source>
</evidence>